<keyword evidence="2" id="KW-1185">Reference proteome</keyword>
<organism evidence="1 2">
    <name type="scientific">Agrobacterium tomkonis CFBP 6623</name>
    <dbReference type="NCBI Taxonomy" id="1183432"/>
    <lineage>
        <taxon>Bacteria</taxon>
        <taxon>Pseudomonadati</taxon>
        <taxon>Pseudomonadota</taxon>
        <taxon>Alphaproteobacteria</taxon>
        <taxon>Hyphomicrobiales</taxon>
        <taxon>Rhizobiaceae</taxon>
        <taxon>Rhizobium/Agrobacterium group</taxon>
        <taxon>Agrobacterium</taxon>
        <taxon>Agrobacterium tumefaciens complex</taxon>
    </lineage>
</organism>
<proteinExistence type="predicted"/>
<reference evidence="2" key="1">
    <citation type="submission" date="2016-01" db="EMBL/GenBank/DDBJ databases">
        <authorList>
            <person name="Regsiter A."/>
            <person name="william w."/>
        </authorList>
    </citation>
    <scope>NUCLEOTIDE SEQUENCE [LARGE SCALE GENOMIC DNA]</scope>
    <source>
        <strain evidence="2">CFBP 6623</strain>
    </source>
</reference>
<dbReference type="AlphaFoldDB" id="A0A1S7NRN5"/>
<gene>
    <name evidence="1" type="ORF">AGR3A_Cc160035</name>
</gene>
<dbReference type="EMBL" id="FBWK01000008">
    <property type="protein sequence ID" value="CUX10715.1"/>
    <property type="molecule type" value="Genomic_DNA"/>
</dbReference>
<accession>A0A1S7NRN5</accession>
<dbReference type="Proteomes" id="UP000191988">
    <property type="component" value="Unassembled WGS sequence"/>
</dbReference>
<evidence type="ECO:0000313" key="1">
    <source>
        <dbReference type="EMBL" id="CUX10715.1"/>
    </source>
</evidence>
<sequence>MANAITGNCLPQIGSEAAFSEGAGLALWMRLRLALFAEKWWHRTVRPRSSIEIGAAEFGKACVETRGCEFRFGESVTLHQHDAEFLTQIDLPAALQPFEYRLYSIVAKLADDDAQKGCPCRILHEIAHPTRFEFDIIGFDEFYPVDVGIAGTVVVQSHAKADVVHVVGEVCDHLRVGGFFLGNFADDTVCRHSGLVGGKAHALHFLPHLCRRLEQARMEVDEDAGAGTVEPAGIENVDGAQDTVDILDIVRLHEGEELAWCHRLAVAMRPHQTFEGIDVERAARRSTENGLQGRFQVECLVGRGPCAIDLADKTGKDAFGRHFSTSYRDTTPRLANIAYQALLPG</sequence>
<evidence type="ECO:0000313" key="2">
    <source>
        <dbReference type="Proteomes" id="UP000191988"/>
    </source>
</evidence>
<name>A0A1S7NRN5_9HYPH</name>
<protein>
    <submittedName>
        <fullName evidence="1">Uncharacterized protein</fullName>
    </submittedName>
</protein>